<feature type="compositionally biased region" description="Low complexity" evidence="1">
    <location>
        <begin position="570"/>
        <end position="588"/>
    </location>
</feature>
<keyword evidence="3" id="KW-1185">Reference proteome</keyword>
<feature type="compositionally biased region" description="Polar residues" evidence="1">
    <location>
        <begin position="145"/>
        <end position="155"/>
    </location>
</feature>
<dbReference type="PANTHER" id="PTHR40625">
    <property type="entry name" value="GTP-BINDING PROTEIN ESDC-RELATED"/>
    <property type="match status" value="1"/>
</dbReference>
<accession>E3RJK1</accession>
<dbReference type="eggNOG" id="ENOG502SGBF">
    <property type="taxonomic scope" value="Eukaryota"/>
</dbReference>
<feature type="compositionally biased region" description="Pro residues" evidence="1">
    <location>
        <begin position="163"/>
        <end position="176"/>
    </location>
</feature>
<evidence type="ECO:0000256" key="1">
    <source>
        <dbReference type="SAM" id="MobiDB-lite"/>
    </source>
</evidence>
<feature type="compositionally biased region" description="Acidic residues" evidence="1">
    <location>
        <begin position="520"/>
        <end position="536"/>
    </location>
</feature>
<dbReference type="AlphaFoldDB" id="E3RJK1"/>
<dbReference type="HOGENOM" id="CLU_416880_0_0_1"/>
<feature type="region of interest" description="Disordered" evidence="1">
    <location>
        <begin position="401"/>
        <end position="452"/>
    </location>
</feature>
<dbReference type="PANTHER" id="PTHR40625:SF1">
    <property type="entry name" value="AMP-ACTIVATED PROTEIN KINASE GLYCOGEN-BINDING DOMAIN-CONTAINING PROTEIN"/>
    <property type="match status" value="1"/>
</dbReference>
<feature type="region of interest" description="Disordered" evidence="1">
    <location>
        <begin position="307"/>
        <end position="376"/>
    </location>
</feature>
<dbReference type="KEGG" id="pte:PTT_08330"/>
<dbReference type="EMBL" id="GL533505">
    <property type="protein sequence ID" value="EFQ94088.1"/>
    <property type="molecule type" value="Genomic_DNA"/>
</dbReference>
<protein>
    <submittedName>
        <fullName evidence="2">Uncharacterized protein</fullName>
    </submittedName>
</protein>
<feature type="compositionally biased region" description="Low complexity" evidence="1">
    <location>
        <begin position="322"/>
        <end position="339"/>
    </location>
</feature>
<feature type="region of interest" description="Disordered" evidence="1">
    <location>
        <begin position="513"/>
        <end position="618"/>
    </location>
</feature>
<sequence length="706" mass="78209">MAMDNTTLHTFLLYVYPPSAPLTFRPSLILVISHCPTALRCVAVLGSWDNFSRPYPLELDSRGGCNIWKGCFIFSDIVCDGDLQQQTSKRDGPLKMGGTYWYYYKVDEDEERHNPAEESTTFCPLLPGQRLNVLDVPREGHYRSTSDTTSAFTRNPQDRYLTPVPPKSLKPLPTPPVHAGAESYPMPMPSPWTPRSATLAPTEGLLNPYVPRHARSASASPYMPSTPLFPDFKLLKDKLASKRAASRNRCGPKNRAMDISSPVLVSGGEDLNLIPLSEYRPSIEAIREAEAVTNARPTPRIRREFSPLASHPVDPDRDSIFAPAPTSAPAPARAALPTVAERRTRRRSQSPSTLVTSEFKVEQNRNRANSADTRRTRHYLFSNDPWLTSPKEHRFKIQDRVVEDDTPSAPTLSRSEVSLGPPTSDERPTSRHGNRGRPEPQQLPLDKELPPLPRYLIPAPLYACNSPTTNPPTVEEPIEEFHEEADEECLDRLSIQFSMKARSHFSTWTNESMTYSPVASDDEEDDNEEDDNEEDGPISSPTFSSFTSNDSDMDAPSSQGGLLIRYSYLSSSQQQQEQQHPHTSTSTSVPEMQNMIPDDTDTDDHDHANLSSTPPQLSELRISTFGSDLFSPALNTAFSHVSSTSSSARSSRRQAACFGLQTFQYSLPADDMDSKVSLATAGARASGVSEGNALMEDFAFLGDAVL</sequence>
<reference evidence="2 3" key="1">
    <citation type="journal article" date="2010" name="Genome Biol.">
        <title>A first genome assembly of the barley fungal pathogen Pyrenophora teres f. teres.</title>
        <authorList>
            <person name="Ellwood S.R."/>
            <person name="Liu Z."/>
            <person name="Syme R.A."/>
            <person name="Lai Z."/>
            <person name="Hane J.K."/>
            <person name="Keiper F."/>
            <person name="Moffat C.S."/>
            <person name="Oliver R.P."/>
            <person name="Friesen T.L."/>
        </authorList>
    </citation>
    <scope>NUCLEOTIDE SEQUENCE [LARGE SCALE GENOMIC DNA]</scope>
    <source>
        <strain evidence="2 3">0-1</strain>
    </source>
</reference>
<organism evidence="3">
    <name type="scientific">Pyrenophora teres f. teres (strain 0-1)</name>
    <name type="common">Barley net blotch fungus</name>
    <name type="synonym">Drechslera teres f. teres</name>
    <dbReference type="NCBI Taxonomy" id="861557"/>
    <lineage>
        <taxon>Eukaryota</taxon>
        <taxon>Fungi</taxon>
        <taxon>Dikarya</taxon>
        <taxon>Ascomycota</taxon>
        <taxon>Pezizomycotina</taxon>
        <taxon>Dothideomycetes</taxon>
        <taxon>Pleosporomycetidae</taxon>
        <taxon>Pleosporales</taxon>
        <taxon>Pleosporineae</taxon>
        <taxon>Pleosporaceae</taxon>
        <taxon>Pyrenophora</taxon>
    </lineage>
</organism>
<evidence type="ECO:0000313" key="2">
    <source>
        <dbReference type="EMBL" id="EFQ94088.1"/>
    </source>
</evidence>
<feature type="region of interest" description="Disordered" evidence="1">
    <location>
        <begin position="140"/>
        <end position="179"/>
    </location>
</feature>
<proteinExistence type="predicted"/>
<gene>
    <name evidence="2" type="ORF">PTT_08330</name>
</gene>
<dbReference type="Proteomes" id="UP000001067">
    <property type="component" value="Unassembled WGS sequence"/>
</dbReference>
<name>E3RJK1_PYRTT</name>
<dbReference type="OrthoDB" id="5422351at2759"/>
<evidence type="ECO:0000313" key="3">
    <source>
        <dbReference type="Proteomes" id="UP000001067"/>
    </source>
</evidence>
<feature type="compositionally biased region" description="Low complexity" evidence="1">
    <location>
        <begin position="539"/>
        <end position="550"/>
    </location>
</feature>